<dbReference type="Proteomes" id="UP000324222">
    <property type="component" value="Unassembled WGS sequence"/>
</dbReference>
<sequence length="124" mass="14314">MYLILTRERSNIYTIWEETTRSWGRLENGSSMFTGMMGQLQREDVDFGTISGPTPERIAVMDHVIINSRPRYVWVRAGIASLVRIIRVNMAEAVGQRRRHLRSFCDRRDVLAELSDSELIKGIS</sequence>
<reference evidence="1 2" key="1">
    <citation type="submission" date="2019-05" db="EMBL/GenBank/DDBJ databases">
        <title>Another draft genome of Portunus trituberculatus and its Hox gene families provides insights of decapod evolution.</title>
        <authorList>
            <person name="Jeong J.-H."/>
            <person name="Song I."/>
            <person name="Kim S."/>
            <person name="Choi T."/>
            <person name="Kim D."/>
            <person name="Ryu S."/>
            <person name="Kim W."/>
        </authorList>
    </citation>
    <scope>NUCLEOTIDE SEQUENCE [LARGE SCALE GENOMIC DNA]</scope>
    <source>
        <tissue evidence="1">Muscle</tissue>
    </source>
</reference>
<comment type="caution">
    <text evidence="1">The sequence shown here is derived from an EMBL/GenBank/DDBJ whole genome shotgun (WGS) entry which is preliminary data.</text>
</comment>
<protein>
    <submittedName>
        <fullName evidence="1">Uncharacterized protein</fullName>
    </submittedName>
</protein>
<evidence type="ECO:0000313" key="2">
    <source>
        <dbReference type="Proteomes" id="UP000324222"/>
    </source>
</evidence>
<gene>
    <name evidence="1" type="ORF">E2C01_043060</name>
</gene>
<accession>A0A5B7FRW8</accession>
<evidence type="ECO:0000313" key="1">
    <source>
        <dbReference type="EMBL" id="MPC49262.1"/>
    </source>
</evidence>
<dbReference type="EMBL" id="VSRR010008762">
    <property type="protein sequence ID" value="MPC49262.1"/>
    <property type="molecule type" value="Genomic_DNA"/>
</dbReference>
<organism evidence="1 2">
    <name type="scientific">Portunus trituberculatus</name>
    <name type="common">Swimming crab</name>
    <name type="synonym">Neptunus trituberculatus</name>
    <dbReference type="NCBI Taxonomy" id="210409"/>
    <lineage>
        <taxon>Eukaryota</taxon>
        <taxon>Metazoa</taxon>
        <taxon>Ecdysozoa</taxon>
        <taxon>Arthropoda</taxon>
        <taxon>Crustacea</taxon>
        <taxon>Multicrustacea</taxon>
        <taxon>Malacostraca</taxon>
        <taxon>Eumalacostraca</taxon>
        <taxon>Eucarida</taxon>
        <taxon>Decapoda</taxon>
        <taxon>Pleocyemata</taxon>
        <taxon>Brachyura</taxon>
        <taxon>Eubrachyura</taxon>
        <taxon>Portunoidea</taxon>
        <taxon>Portunidae</taxon>
        <taxon>Portuninae</taxon>
        <taxon>Portunus</taxon>
    </lineage>
</organism>
<name>A0A5B7FRW8_PORTR</name>
<dbReference type="AlphaFoldDB" id="A0A5B7FRW8"/>
<keyword evidence="2" id="KW-1185">Reference proteome</keyword>
<proteinExistence type="predicted"/>